<evidence type="ECO:0000256" key="2">
    <source>
        <dbReference type="SAM" id="SignalP"/>
    </source>
</evidence>
<name>A0AAD4JIJ1_PERFH</name>
<feature type="signal peptide" evidence="2">
    <location>
        <begin position="1"/>
        <end position="17"/>
    </location>
</feature>
<evidence type="ECO:0000313" key="5">
    <source>
        <dbReference type="Proteomes" id="UP001190926"/>
    </source>
</evidence>
<dbReference type="EMBL" id="SDAM02000050">
    <property type="protein sequence ID" value="KAH6834427.1"/>
    <property type="molecule type" value="Genomic_DNA"/>
</dbReference>
<dbReference type="PANTHER" id="PTHR35311:SF1">
    <property type="entry name" value="PROTEIN EMBRYO DEFECTIVE 1674"/>
    <property type="match status" value="1"/>
</dbReference>
<feature type="chain" id="PRO_5042158551" description="SANTA domain-containing protein" evidence="2">
    <location>
        <begin position="18"/>
        <end position="127"/>
    </location>
</feature>
<gene>
    <name evidence="4" type="ORF">C2S53_004162</name>
</gene>
<keyword evidence="5" id="KW-1185">Reference proteome</keyword>
<dbReference type="PANTHER" id="PTHR35311">
    <property type="entry name" value="KINETOCHORE-ASSOCIATED PROTEIN KNL-2 HOMOLOG"/>
    <property type="match status" value="1"/>
</dbReference>
<protein>
    <recommendedName>
        <fullName evidence="3">SANTA domain-containing protein</fullName>
    </recommendedName>
</protein>
<dbReference type="Pfam" id="PF09133">
    <property type="entry name" value="SANTA"/>
    <property type="match status" value="1"/>
</dbReference>
<dbReference type="InterPro" id="IPR015216">
    <property type="entry name" value="SANTA"/>
</dbReference>
<organism evidence="4 5">
    <name type="scientific">Perilla frutescens var. hirtella</name>
    <name type="common">Perilla citriodora</name>
    <name type="synonym">Perilla setoyensis</name>
    <dbReference type="NCBI Taxonomy" id="608512"/>
    <lineage>
        <taxon>Eukaryota</taxon>
        <taxon>Viridiplantae</taxon>
        <taxon>Streptophyta</taxon>
        <taxon>Embryophyta</taxon>
        <taxon>Tracheophyta</taxon>
        <taxon>Spermatophyta</taxon>
        <taxon>Magnoliopsida</taxon>
        <taxon>eudicotyledons</taxon>
        <taxon>Gunneridae</taxon>
        <taxon>Pentapetalae</taxon>
        <taxon>asterids</taxon>
        <taxon>lamiids</taxon>
        <taxon>Lamiales</taxon>
        <taxon>Lamiaceae</taxon>
        <taxon>Nepetoideae</taxon>
        <taxon>Elsholtzieae</taxon>
        <taxon>Perilla</taxon>
    </lineage>
</organism>
<evidence type="ECO:0000256" key="1">
    <source>
        <dbReference type="SAM" id="MobiDB-lite"/>
    </source>
</evidence>
<keyword evidence="2" id="KW-0732">Signal</keyword>
<dbReference type="InterPro" id="IPR053090">
    <property type="entry name" value="Centromere_KNL-2_homolog"/>
</dbReference>
<dbReference type="AlphaFoldDB" id="A0AAD4JIJ1"/>
<feature type="domain" description="SANTA" evidence="3">
    <location>
        <begin position="7"/>
        <end position="94"/>
    </location>
</feature>
<evidence type="ECO:0000313" key="4">
    <source>
        <dbReference type="EMBL" id="KAH6834427.1"/>
    </source>
</evidence>
<reference evidence="4 5" key="1">
    <citation type="journal article" date="2021" name="Nat. Commun.">
        <title>Incipient diploidization of the medicinal plant Perilla within 10,000 years.</title>
        <authorList>
            <person name="Zhang Y."/>
            <person name="Shen Q."/>
            <person name="Leng L."/>
            <person name="Zhang D."/>
            <person name="Chen S."/>
            <person name="Shi Y."/>
            <person name="Ning Z."/>
            <person name="Chen S."/>
        </authorList>
    </citation>
    <scope>NUCLEOTIDE SEQUENCE [LARGE SCALE GENOMIC DNA]</scope>
    <source>
        <strain evidence="5">cv. PC099</strain>
    </source>
</reference>
<comment type="caution">
    <text evidence="4">The sequence shown here is derived from an EMBL/GenBank/DDBJ whole genome shotgun (WGS) entry which is preliminary data.</text>
</comment>
<feature type="region of interest" description="Disordered" evidence="1">
    <location>
        <begin position="103"/>
        <end position="127"/>
    </location>
</feature>
<dbReference type="Proteomes" id="UP001190926">
    <property type="component" value="Unassembled WGS sequence"/>
</dbReference>
<evidence type="ECO:0000259" key="3">
    <source>
        <dbReference type="Pfam" id="PF09133"/>
    </source>
</evidence>
<accession>A0AAD4JIJ1</accession>
<proteinExistence type="predicted"/>
<sequence>MVVLSQILLHDWWLVKADLDSHGKRLGIGGYILEEDSKTISRIMRISGCHLVDFLTPNMRIFQNLHFLATLNCSVDGVHVCDHFQVGFPYYWEDFAALSVSSEEPGYSSASKGFSPSDACKTPTQNA</sequence>